<name>Q0CAY1_ASPTN</name>
<dbReference type="RefSeq" id="XP_001217775.1">
    <property type="nucleotide sequence ID" value="XM_001217774.1"/>
</dbReference>
<evidence type="ECO:0000313" key="4">
    <source>
        <dbReference type="Proteomes" id="UP000007963"/>
    </source>
</evidence>
<dbReference type="EMBL" id="CH476607">
    <property type="protein sequence ID" value="EAU30290.1"/>
    <property type="molecule type" value="Genomic_DNA"/>
</dbReference>
<dbReference type="OrthoDB" id="10265871at2759"/>
<dbReference type="Proteomes" id="UP000007963">
    <property type="component" value="Unassembled WGS sequence"/>
</dbReference>
<dbReference type="STRING" id="341663.Q0CAY1"/>
<dbReference type="PANTHER" id="PTHR47585">
    <property type="match status" value="1"/>
</dbReference>
<feature type="domain" description="AtuA-like ferredoxin-fold" evidence="2">
    <location>
        <begin position="480"/>
        <end position="578"/>
    </location>
</feature>
<feature type="domain" description="Acyclic terpene utilisation N-terminal" evidence="1">
    <location>
        <begin position="15"/>
        <end position="438"/>
    </location>
</feature>
<evidence type="ECO:0000313" key="3">
    <source>
        <dbReference type="EMBL" id="EAU30290.1"/>
    </source>
</evidence>
<organism evidence="3 4">
    <name type="scientific">Aspergillus terreus (strain NIH 2624 / FGSC A1156)</name>
    <dbReference type="NCBI Taxonomy" id="341663"/>
    <lineage>
        <taxon>Eukaryota</taxon>
        <taxon>Fungi</taxon>
        <taxon>Dikarya</taxon>
        <taxon>Ascomycota</taxon>
        <taxon>Pezizomycotina</taxon>
        <taxon>Eurotiomycetes</taxon>
        <taxon>Eurotiomycetidae</taxon>
        <taxon>Eurotiales</taxon>
        <taxon>Aspergillaceae</taxon>
        <taxon>Aspergillus</taxon>
        <taxon>Aspergillus subgen. Circumdati</taxon>
    </lineage>
</organism>
<evidence type="ECO:0000259" key="1">
    <source>
        <dbReference type="Pfam" id="PF07287"/>
    </source>
</evidence>
<dbReference type="HOGENOM" id="CLU_012617_2_1_1"/>
<dbReference type="VEuPathDB" id="FungiDB:ATEG_09153"/>
<dbReference type="GeneID" id="4353882"/>
<dbReference type="eggNOG" id="ENOG502QS8D">
    <property type="taxonomic scope" value="Eukaryota"/>
</dbReference>
<sequence>MVIRHSKIWAKLTAAEVNMANNAEAWRAGKHPGYEETAWAGIEQTIDVIAQKEIRVVINGGALDPKALAEKVDALVTEKNLNVRVAYLSGDDLYPELGPNMPTTKEKLRHLESDNPSVVKSDLTFAFLHAPDNRPVPMVSAHAYLGARGIVRGLKEGAQIVICGRVADASPVIAAAWYWYDWDEIDYHKLAGALVAGHLIECSTYVTGGNFSGFDKYPLEDLVAPGFPIAEIEDDGSCIITKHPNTQGMVTADTVRCQFLYELQGSIYLNSDVSARIDNVVVEEVGKDRVRVSGITGSPPPPTTKLAVFYQGGYEAELLLNATGYATSKKWDLIEKQLRHFIPNDVLDNLETLEFQRVGVPAPNPKSQLESTTYLRIFIASPSARSVGAVSMAMKDISLKHFSGFHCTLDMRTAVPRPFLAYYPALVDQEDIKETIHLIDGAKITSIEVPRPSKYEALAPRESYDPTNTSWLNDEQLTEVRLGDVALARSGDKGANLNFGVFVPDPQQWEWLRCYMTAERMRQLTGEDWDESFYIERVEFRRIHAVHFVIYGILGRGVSSSSRLDGLGKGFADYIRDKIVEIPARLLS</sequence>
<dbReference type="Pfam" id="PF07287">
    <property type="entry name" value="AtuA"/>
    <property type="match status" value="1"/>
</dbReference>
<dbReference type="Pfam" id="PF23544">
    <property type="entry name" value="AtuA_ferredoxin"/>
    <property type="match status" value="1"/>
</dbReference>
<reference evidence="4" key="1">
    <citation type="submission" date="2005-09" db="EMBL/GenBank/DDBJ databases">
        <title>Annotation of the Aspergillus terreus NIH2624 genome.</title>
        <authorList>
            <person name="Birren B.W."/>
            <person name="Lander E.S."/>
            <person name="Galagan J.E."/>
            <person name="Nusbaum C."/>
            <person name="Devon K."/>
            <person name="Henn M."/>
            <person name="Ma L.-J."/>
            <person name="Jaffe D.B."/>
            <person name="Butler J."/>
            <person name="Alvarez P."/>
            <person name="Gnerre S."/>
            <person name="Grabherr M."/>
            <person name="Kleber M."/>
            <person name="Mauceli E.W."/>
            <person name="Brockman W."/>
            <person name="Rounsley S."/>
            <person name="Young S.K."/>
            <person name="LaButti K."/>
            <person name="Pushparaj V."/>
            <person name="DeCaprio D."/>
            <person name="Crawford M."/>
            <person name="Koehrsen M."/>
            <person name="Engels R."/>
            <person name="Montgomery P."/>
            <person name="Pearson M."/>
            <person name="Howarth C."/>
            <person name="Larson L."/>
            <person name="Luoma S."/>
            <person name="White J."/>
            <person name="Alvarado L."/>
            <person name="Kodira C.D."/>
            <person name="Zeng Q."/>
            <person name="Oleary S."/>
            <person name="Yandava C."/>
            <person name="Denning D.W."/>
            <person name="Nierman W.C."/>
            <person name="Milne T."/>
            <person name="Madden K."/>
        </authorList>
    </citation>
    <scope>NUCLEOTIDE SEQUENCE [LARGE SCALE GENOMIC DNA]</scope>
    <source>
        <strain evidence="4">NIH 2624 / FGSC A1156</strain>
    </source>
</reference>
<evidence type="ECO:0000259" key="2">
    <source>
        <dbReference type="Pfam" id="PF23544"/>
    </source>
</evidence>
<protein>
    <recommendedName>
        <fullName evidence="5">DUF1446 domain-containing protein</fullName>
    </recommendedName>
</protein>
<dbReference type="PANTHER" id="PTHR47585:SF1">
    <property type="entry name" value="DUF1446 DOMAIN-CONTAINING PROTEIN"/>
    <property type="match status" value="1"/>
</dbReference>
<evidence type="ECO:0008006" key="5">
    <source>
        <dbReference type="Google" id="ProtNLM"/>
    </source>
</evidence>
<accession>Q0CAY1</accession>
<proteinExistence type="predicted"/>
<dbReference type="AlphaFoldDB" id="Q0CAY1"/>
<dbReference type="OMA" id="MVSAHAY"/>
<dbReference type="InterPro" id="IPR056362">
    <property type="entry name" value="AtuA-like_ferredoxin_dom"/>
</dbReference>
<gene>
    <name evidence="3" type="ORF">ATEG_09153</name>
</gene>
<dbReference type="InterPro" id="IPR010839">
    <property type="entry name" value="AtuA_N"/>
</dbReference>